<evidence type="ECO:0000256" key="1">
    <source>
        <dbReference type="SAM" id="Phobius"/>
    </source>
</evidence>
<dbReference type="InterPro" id="IPR038690">
    <property type="entry name" value="NusG_2_sf"/>
</dbReference>
<dbReference type="CDD" id="cd09911">
    <property type="entry name" value="Lin0431_like"/>
    <property type="match status" value="1"/>
</dbReference>
<dbReference type="Gene3D" id="2.60.320.10">
    <property type="entry name" value="N-utilization substance G protein NusG, insert domain"/>
    <property type="match status" value="1"/>
</dbReference>
<accession>A0AB73TAZ8</accession>
<dbReference type="AlphaFoldDB" id="A0AB73TAZ8"/>
<organism evidence="2 3">
    <name type="scientific">Murimonas intestini</name>
    <dbReference type="NCBI Taxonomy" id="1337051"/>
    <lineage>
        <taxon>Bacteria</taxon>
        <taxon>Bacillati</taxon>
        <taxon>Bacillota</taxon>
        <taxon>Clostridia</taxon>
        <taxon>Lachnospirales</taxon>
        <taxon>Lachnospiraceae</taxon>
        <taxon>Murimonas</taxon>
    </lineage>
</organism>
<gene>
    <name evidence="2" type="ORF">C7383_101754</name>
</gene>
<protein>
    <recommendedName>
        <fullName evidence="4">NusG domain II-containing protein</fullName>
    </recommendedName>
</protein>
<keyword evidence="1" id="KW-0812">Transmembrane</keyword>
<keyword evidence="1" id="KW-0472">Membrane</keyword>
<feature type="transmembrane region" description="Helical" evidence="1">
    <location>
        <begin position="6"/>
        <end position="26"/>
    </location>
</feature>
<keyword evidence="3" id="KW-1185">Reference proteome</keyword>
<dbReference type="RefSeq" id="WP_109624759.1">
    <property type="nucleotide sequence ID" value="NZ_CABJAT010000001.1"/>
</dbReference>
<proteinExistence type="predicted"/>
<evidence type="ECO:0008006" key="4">
    <source>
        <dbReference type="Google" id="ProtNLM"/>
    </source>
</evidence>
<keyword evidence="1" id="KW-1133">Transmembrane helix</keyword>
<sequence>MKRNDLILAGVLVAIALVSGILLFLLRKPGNIVVITVDGQEFGEYPLDEDRVVDINGTNVIQIKDGEAKMIHADCPDKLCMDQKAISSSQESIICLPNRVVAVIEGERDPDGIDAVAG</sequence>
<dbReference type="EMBL" id="QGGY01000001">
    <property type="protein sequence ID" value="PWJ79373.1"/>
    <property type="molecule type" value="Genomic_DNA"/>
</dbReference>
<reference evidence="2 3" key="1">
    <citation type="submission" date="2018-05" db="EMBL/GenBank/DDBJ databases">
        <authorList>
            <person name="Goeker M."/>
            <person name="Huntemann M."/>
            <person name="Clum A."/>
            <person name="Pillay M."/>
            <person name="Palaniappan K."/>
            <person name="Varghese N."/>
            <person name="Mikhailova N."/>
            <person name="Stamatis D."/>
            <person name="Reddy T."/>
            <person name="Daum C."/>
            <person name="Shapiro N."/>
            <person name="Ivanova N."/>
            <person name="Kyrpides N."/>
            <person name="Woyke T."/>
        </authorList>
    </citation>
    <scope>NUCLEOTIDE SEQUENCE [LARGE SCALE GENOMIC DNA]</scope>
    <source>
        <strain evidence="2 3">DSM 26524</strain>
    </source>
</reference>
<evidence type="ECO:0000313" key="3">
    <source>
        <dbReference type="Proteomes" id="UP000245412"/>
    </source>
</evidence>
<name>A0AB73TAZ8_9FIRM</name>
<dbReference type="Pfam" id="PF07009">
    <property type="entry name" value="NusG_II"/>
    <property type="match status" value="1"/>
</dbReference>
<dbReference type="Proteomes" id="UP000245412">
    <property type="component" value="Unassembled WGS sequence"/>
</dbReference>
<evidence type="ECO:0000313" key="2">
    <source>
        <dbReference type="EMBL" id="PWJ79373.1"/>
    </source>
</evidence>
<comment type="caution">
    <text evidence="2">The sequence shown here is derived from an EMBL/GenBank/DDBJ whole genome shotgun (WGS) entry which is preliminary data.</text>
</comment>